<dbReference type="AlphaFoldDB" id="A0AAF5Q3S7"/>
<dbReference type="WBParaSite" id="mrna-Wban_09690">
    <property type="protein sequence ID" value="mrna-Wban_09690"/>
    <property type="gene ID" value="Wban_09690"/>
</dbReference>
<protein>
    <submittedName>
        <fullName evidence="2">Uncharacterized protein</fullName>
    </submittedName>
</protein>
<proteinExistence type="predicted"/>
<dbReference type="Proteomes" id="UP000093561">
    <property type="component" value="Unassembled WGS sequence"/>
</dbReference>
<sequence>MNNNKYDEMSDFFPAPTIIGSKNKQTGSMAIGVSKIKYVTPSRQSPSKNEPTYDIAPVNDFESFFRSIVFASMIIGDCCMPLFSSRYLGGMSEILKNEFKTTININSYNPEFI</sequence>
<organism evidence="1 2">
    <name type="scientific">Wuchereria bancrofti</name>
    <dbReference type="NCBI Taxonomy" id="6293"/>
    <lineage>
        <taxon>Eukaryota</taxon>
        <taxon>Metazoa</taxon>
        <taxon>Ecdysozoa</taxon>
        <taxon>Nematoda</taxon>
        <taxon>Chromadorea</taxon>
        <taxon>Rhabditida</taxon>
        <taxon>Spirurina</taxon>
        <taxon>Spiruromorpha</taxon>
        <taxon>Filarioidea</taxon>
        <taxon>Onchocercidae</taxon>
        <taxon>Wuchereria</taxon>
    </lineage>
</organism>
<evidence type="ECO:0000313" key="2">
    <source>
        <dbReference type="WBParaSite" id="mrna-Wban_09690"/>
    </source>
</evidence>
<reference evidence="1" key="1">
    <citation type="submission" date="2015-03" db="EMBL/GenBank/DDBJ databases">
        <title>Wuchereria bancrofti Genome Sequencing Papua New Guinea Strain.</title>
        <authorList>
            <person name="Small S.T."/>
            <person name="Serre D."/>
            <person name="Zimmerman P.A."/>
        </authorList>
    </citation>
    <scope>NUCLEOTIDE SEQUENCE [LARGE SCALE GENOMIC DNA]</scope>
    <source>
        <strain evidence="1">pt0022</strain>
    </source>
</reference>
<evidence type="ECO:0000313" key="1">
    <source>
        <dbReference type="Proteomes" id="UP000093561"/>
    </source>
</evidence>
<accession>A0AAF5Q3S7</accession>
<name>A0AAF5Q3S7_WUCBA</name>
<reference evidence="1" key="2">
    <citation type="journal article" date="2016" name="Mol. Ecol.">
        <title>Population genomics of the filarial nematode parasite Wuchereria bancrofti from mosquitoes.</title>
        <authorList>
            <person name="Small S.T."/>
            <person name="Reimer L.J."/>
            <person name="Tisch D.J."/>
            <person name="King C.L."/>
            <person name="Christensen B.M."/>
            <person name="Siba P.M."/>
            <person name="Kazura J.W."/>
            <person name="Serre D."/>
            <person name="Zimmerman P.A."/>
        </authorList>
    </citation>
    <scope>NUCLEOTIDE SEQUENCE</scope>
    <source>
        <strain evidence="1">pt0022</strain>
    </source>
</reference>
<reference evidence="2" key="3">
    <citation type="submission" date="2024-02" db="UniProtKB">
        <authorList>
            <consortium name="WormBaseParasite"/>
        </authorList>
    </citation>
    <scope>IDENTIFICATION</scope>
    <source>
        <strain evidence="2">pt0022</strain>
    </source>
</reference>